<dbReference type="AlphaFoldDB" id="A0A0M0G0Y2"/>
<name>A0A0M0G0Y2_9BACI</name>
<evidence type="ECO:0000256" key="1">
    <source>
        <dbReference type="SAM" id="Phobius"/>
    </source>
</evidence>
<comment type="caution">
    <text evidence="2">The sequence shown here is derived from an EMBL/GenBank/DDBJ whole genome shotgun (WGS) entry which is preliminary data.</text>
</comment>
<dbReference type="PANTHER" id="PTHR41324">
    <property type="entry name" value="MEMBRANE PROTEIN-RELATED"/>
    <property type="match status" value="1"/>
</dbReference>
<feature type="transmembrane region" description="Helical" evidence="1">
    <location>
        <begin position="80"/>
        <end position="113"/>
    </location>
</feature>
<proteinExistence type="predicted"/>
<gene>
    <name evidence="2" type="ORF">AF331_20900</name>
</gene>
<feature type="transmembrane region" description="Helical" evidence="1">
    <location>
        <begin position="34"/>
        <end position="60"/>
    </location>
</feature>
<dbReference type="PATRIC" id="fig|189381.12.peg.3719"/>
<feature type="transmembrane region" description="Helical" evidence="1">
    <location>
        <begin position="197"/>
        <end position="218"/>
    </location>
</feature>
<evidence type="ECO:0008006" key="4">
    <source>
        <dbReference type="Google" id="ProtNLM"/>
    </source>
</evidence>
<keyword evidence="1" id="KW-0812">Transmembrane</keyword>
<feature type="transmembrane region" description="Helical" evidence="1">
    <location>
        <begin position="261"/>
        <end position="288"/>
    </location>
</feature>
<keyword evidence="1" id="KW-0472">Membrane</keyword>
<protein>
    <recommendedName>
        <fullName evidence="4">DUF2232 domain-containing protein</fullName>
    </recommendedName>
</protein>
<feature type="transmembrane region" description="Helical" evidence="1">
    <location>
        <begin position="300"/>
        <end position="323"/>
    </location>
</feature>
<reference evidence="3" key="1">
    <citation type="submission" date="2015-07" db="EMBL/GenBank/DDBJ databases">
        <title>Fjat-14235 jcm11544.</title>
        <authorList>
            <person name="Liu B."/>
            <person name="Wang J."/>
            <person name="Zhu Y."/>
            <person name="Liu G."/>
            <person name="Chen Q."/>
            <person name="Chen Z."/>
            <person name="Lan J."/>
            <person name="Che J."/>
            <person name="Ge C."/>
            <person name="Shi H."/>
            <person name="Pan Z."/>
            <person name="Liu X."/>
        </authorList>
    </citation>
    <scope>NUCLEOTIDE SEQUENCE [LARGE SCALE GENOMIC DNA]</scope>
    <source>
        <strain evidence="3">JCM 11544</strain>
    </source>
</reference>
<dbReference type="EMBL" id="LGUE01000008">
    <property type="protein sequence ID" value="KON83277.1"/>
    <property type="molecule type" value="Genomic_DNA"/>
</dbReference>
<feature type="transmembrane region" description="Helical" evidence="1">
    <location>
        <begin position="122"/>
        <end position="146"/>
    </location>
</feature>
<dbReference type="InterPro" id="IPR018710">
    <property type="entry name" value="DUF2232"/>
</dbReference>
<sequence>MKFPSKIDMMILLYVFREESNEVKNARIITEGAISVAIFTVFLLFTLYTPVISVVGVLFLPLPFMLYSQKFAHRDAMVMLFVGIGISFLFGGFPGLGFGVLGASLGTAIGWAIKSDIQKTHILLLGTLVTTINAVVAYVISIKLLGMDVIKESLDMAKTVVHRNYAAMTDLGFIQPDDKKLEQMDNLLKLMNVTTPASFAIGAALYTFLILAISFPIMKRLGRNVPSFLRFRDWKFPKSILWYYIILFVLSLVIQPESGSFTFSAIINVQIILGMLFTIQGLSFLYFFGHMKNWSKGLMVVVTIISIPLLSLVRILGIIDLGFDLRERLKNKS</sequence>
<keyword evidence="1" id="KW-1133">Transmembrane helix</keyword>
<accession>A0A0M0G0Y2</accession>
<organism evidence="2 3">
    <name type="scientific">Rossellomorea marisflavi</name>
    <dbReference type="NCBI Taxonomy" id="189381"/>
    <lineage>
        <taxon>Bacteria</taxon>
        <taxon>Bacillati</taxon>
        <taxon>Bacillota</taxon>
        <taxon>Bacilli</taxon>
        <taxon>Bacillales</taxon>
        <taxon>Bacillaceae</taxon>
        <taxon>Rossellomorea</taxon>
    </lineage>
</organism>
<dbReference type="STRING" id="189381.GCA_900166615_00029"/>
<dbReference type="Pfam" id="PF09991">
    <property type="entry name" value="DUF2232"/>
    <property type="match status" value="1"/>
</dbReference>
<dbReference type="Proteomes" id="UP000037405">
    <property type="component" value="Unassembled WGS sequence"/>
</dbReference>
<evidence type="ECO:0000313" key="3">
    <source>
        <dbReference type="Proteomes" id="UP000037405"/>
    </source>
</evidence>
<keyword evidence="3" id="KW-1185">Reference proteome</keyword>
<feature type="transmembrane region" description="Helical" evidence="1">
    <location>
        <begin position="239"/>
        <end position="255"/>
    </location>
</feature>
<evidence type="ECO:0000313" key="2">
    <source>
        <dbReference type="EMBL" id="KON83277.1"/>
    </source>
</evidence>
<dbReference type="PANTHER" id="PTHR41324:SF1">
    <property type="entry name" value="DUF2232 DOMAIN-CONTAINING PROTEIN"/>
    <property type="match status" value="1"/>
</dbReference>